<dbReference type="Proteomes" id="UP000039865">
    <property type="component" value="Unassembled WGS sequence"/>
</dbReference>
<dbReference type="PANTHER" id="PTHR13555">
    <property type="entry name" value="C2H2 ZINC FINGER CGI-62-RELATED"/>
    <property type="match status" value="1"/>
</dbReference>
<dbReference type="EMBL" id="CCKQ01007060">
    <property type="protein sequence ID" value="CDW78396.1"/>
    <property type="molecule type" value="Genomic_DNA"/>
</dbReference>
<feature type="compositionally biased region" description="Basic and acidic residues" evidence="6">
    <location>
        <begin position="465"/>
        <end position="476"/>
    </location>
</feature>
<evidence type="ECO:0000256" key="1">
    <source>
        <dbReference type="ARBA" id="ARBA00022723"/>
    </source>
</evidence>
<accession>A0A078A979</accession>
<feature type="compositionally biased region" description="Polar residues" evidence="6">
    <location>
        <begin position="586"/>
        <end position="601"/>
    </location>
</feature>
<feature type="compositionally biased region" description="Low complexity" evidence="6">
    <location>
        <begin position="728"/>
        <end position="751"/>
    </location>
</feature>
<reference evidence="8 9" key="1">
    <citation type="submission" date="2014-06" db="EMBL/GenBank/DDBJ databases">
        <authorList>
            <person name="Swart Estienne"/>
        </authorList>
    </citation>
    <scope>NUCLEOTIDE SEQUENCE [LARGE SCALE GENOMIC DNA]</scope>
    <source>
        <strain evidence="8 9">130c</strain>
    </source>
</reference>
<feature type="compositionally biased region" description="Low complexity" evidence="6">
    <location>
        <begin position="411"/>
        <end position="423"/>
    </location>
</feature>
<feature type="region of interest" description="Disordered" evidence="6">
    <location>
        <begin position="463"/>
        <end position="485"/>
    </location>
</feature>
<sequence>MLESQDTQNAVPNGDLYVRLPPNISKVQQYRSIVEQAQQQQLLKENQEVSNFTRLPKIIQRNVQEFKTDIKNDIPTKSLRNKDHQSRNYETDQIQSQRGYSREDLKTARSNLRILKRRMSTKSLNQSMYAGGKVANEKNQRDQGNSNKKLNKTFQNQKSQSRNSMMSQNEFQDNDYQESSSQTKKIVSSNKQKTAQPIKKPQQQQNHQLSQDSQYLESDEDQNSTIDFEEFKRQELLKLQYIRQRDKKVLKKHGVVRKPQLTAYRVPQEEKTRNLKESVKLSLSATNNKSPQNTSQNLDSINNMILNGGIKLPRLGAQLIEKIDSRQSLNQSLNQNLSTQQTSYRRVNVSSANYNNGLQVTQYSKIIKDRPFKIQRIIQDKNLLQLHKQRINQSSSRDIIDEQKHQDYNDSQQQSPQKQQISKEVTNGQRRVLNQSRLKALTEESNQGFSQYDLKSIIGPSRTENYSKLDSPEKSNQKNGKQYSQYDLDKIQEDEYAGDSNQIGDRIECPSCQRKFIQEAYEKHIKVCQKVFMKKRKVFNARKQRQNQDDSPHDKYKQPSSHQSQNIDHNQRQLPLTFENKKLQNKAKQGVSNKRQQQNYDESQDGHQDITQRAGNVQSKKSGKWKYQSETFRRNLKAARGVDVNNEFDKSTNFRGVHNQYSEEADDRILCQYCSRKFNQNAADRHIPVCQQKYKQDLIKNRDNNAKSRSKSRGNAYGAQVRQSNLKSNNSNYRSNQSNQRSRSNLRSQKY</sequence>
<dbReference type="OrthoDB" id="448502at2759"/>
<evidence type="ECO:0000256" key="5">
    <source>
        <dbReference type="PROSITE-ProRule" id="PRU01371"/>
    </source>
</evidence>
<feature type="region of interest" description="Disordered" evidence="6">
    <location>
        <begin position="584"/>
        <end position="627"/>
    </location>
</feature>
<feature type="compositionally biased region" description="Polar residues" evidence="6">
    <location>
        <begin position="558"/>
        <end position="569"/>
    </location>
</feature>
<evidence type="ECO:0000256" key="4">
    <source>
        <dbReference type="ARBA" id="ARBA00022833"/>
    </source>
</evidence>
<name>A0A078A979_STYLE</name>
<dbReference type="Pfam" id="PF13913">
    <property type="entry name" value="zf-C2HC_2"/>
    <property type="match status" value="2"/>
</dbReference>
<proteinExistence type="predicted"/>
<feature type="region of interest" description="Disordered" evidence="6">
    <location>
        <begin position="698"/>
        <end position="751"/>
    </location>
</feature>
<feature type="domain" description="C2HC/C3H-type" evidence="7">
    <location>
        <begin position="667"/>
        <end position="696"/>
    </location>
</feature>
<protein>
    <recommendedName>
        <fullName evidence="7">C2HC/C3H-type domain-containing protein</fullName>
    </recommendedName>
</protein>
<feature type="compositionally biased region" description="Basic and acidic residues" evidence="6">
    <location>
        <begin position="546"/>
        <end position="557"/>
    </location>
</feature>
<gene>
    <name evidence="8" type="primary">Contig15051.g16034</name>
    <name evidence="8" type="ORF">STYLEM_7373</name>
</gene>
<keyword evidence="1" id="KW-0479">Metal-binding</keyword>
<organism evidence="8 9">
    <name type="scientific">Stylonychia lemnae</name>
    <name type="common">Ciliate</name>
    <dbReference type="NCBI Taxonomy" id="5949"/>
    <lineage>
        <taxon>Eukaryota</taxon>
        <taxon>Sar</taxon>
        <taxon>Alveolata</taxon>
        <taxon>Ciliophora</taxon>
        <taxon>Intramacronucleata</taxon>
        <taxon>Spirotrichea</taxon>
        <taxon>Stichotrichia</taxon>
        <taxon>Sporadotrichida</taxon>
        <taxon>Oxytrichidae</taxon>
        <taxon>Stylonychinae</taxon>
        <taxon>Stylonychia</taxon>
    </lineage>
</organism>
<evidence type="ECO:0000259" key="7">
    <source>
        <dbReference type="PROSITE" id="PS52027"/>
    </source>
</evidence>
<feature type="domain" description="C2HC/C3H-type" evidence="7">
    <location>
        <begin position="505"/>
        <end position="534"/>
    </location>
</feature>
<dbReference type="AlphaFoldDB" id="A0A078A979"/>
<feature type="compositionally biased region" description="Polar residues" evidence="6">
    <location>
        <begin position="142"/>
        <end position="171"/>
    </location>
</feature>
<keyword evidence="3 5" id="KW-0863">Zinc-finger</keyword>
<feature type="compositionally biased region" description="Low complexity" evidence="6">
    <location>
        <begin position="191"/>
        <end position="214"/>
    </location>
</feature>
<keyword evidence="9" id="KW-1185">Reference proteome</keyword>
<feature type="compositionally biased region" description="Polar residues" evidence="6">
    <location>
        <begin position="611"/>
        <end position="620"/>
    </location>
</feature>
<dbReference type="GO" id="GO:0008270">
    <property type="term" value="F:zinc ion binding"/>
    <property type="evidence" value="ECO:0007669"/>
    <property type="project" value="UniProtKB-KW"/>
</dbReference>
<evidence type="ECO:0000256" key="6">
    <source>
        <dbReference type="SAM" id="MobiDB-lite"/>
    </source>
</evidence>
<dbReference type="PROSITE" id="PS52027">
    <property type="entry name" value="ZF_C2HC_C3H"/>
    <property type="match status" value="2"/>
</dbReference>
<evidence type="ECO:0000256" key="3">
    <source>
        <dbReference type="ARBA" id="ARBA00022771"/>
    </source>
</evidence>
<keyword evidence="2" id="KW-0677">Repeat</keyword>
<evidence type="ECO:0000313" key="8">
    <source>
        <dbReference type="EMBL" id="CDW78396.1"/>
    </source>
</evidence>
<feature type="region of interest" description="Disordered" evidence="6">
    <location>
        <begin position="74"/>
        <end position="222"/>
    </location>
</feature>
<feature type="region of interest" description="Disordered" evidence="6">
    <location>
        <begin position="406"/>
        <end position="425"/>
    </location>
</feature>
<dbReference type="InParanoid" id="A0A078A979"/>
<evidence type="ECO:0000313" key="9">
    <source>
        <dbReference type="Proteomes" id="UP000039865"/>
    </source>
</evidence>
<dbReference type="InterPro" id="IPR026319">
    <property type="entry name" value="ZC2HC1A/B-like"/>
</dbReference>
<dbReference type="PANTHER" id="PTHR13555:SF36">
    <property type="entry name" value="ZINC FINGER C2HC DOMAIN-CONTAINING PROTEIN 1B"/>
    <property type="match status" value="1"/>
</dbReference>
<dbReference type="InterPro" id="IPR049899">
    <property type="entry name" value="Znf_C2HC_C3H"/>
</dbReference>
<feature type="compositionally biased region" description="Basic and acidic residues" evidence="6">
    <location>
        <begin position="74"/>
        <end position="90"/>
    </location>
</feature>
<feature type="compositionally biased region" description="Polar residues" evidence="6">
    <location>
        <begin position="177"/>
        <end position="190"/>
    </location>
</feature>
<evidence type="ECO:0000256" key="2">
    <source>
        <dbReference type="ARBA" id="ARBA00022737"/>
    </source>
</evidence>
<feature type="region of interest" description="Disordered" evidence="6">
    <location>
        <begin position="541"/>
        <end position="569"/>
    </location>
</feature>
<keyword evidence="4" id="KW-0862">Zinc</keyword>